<accession>A0AAD6VS99</accession>
<proteinExistence type="predicted"/>
<gene>
    <name evidence="2" type="ORF">GGX14DRAFT_388530</name>
</gene>
<dbReference type="Proteomes" id="UP001219525">
    <property type="component" value="Unassembled WGS sequence"/>
</dbReference>
<protein>
    <submittedName>
        <fullName evidence="2">Uncharacterized protein</fullName>
    </submittedName>
</protein>
<evidence type="ECO:0000313" key="2">
    <source>
        <dbReference type="EMBL" id="KAJ7221348.1"/>
    </source>
</evidence>
<evidence type="ECO:0000313" key="3">
    <source>
        <dbReference type="Proteomes" id="UP001219525"/>
    </source>
</evidence>
<sequence>MSLVKLTDDQVDCQSDRNRNGPRTSTTAAVQPEIGIMEEWHVRPEGPRYMAVLPSIGAQVQRPAREGVDIHASDGTSCATCASLRSGRQLQGRVPWLPLSHSRASLPGFAGGRWVGAHFAAPAALAQPLVGNADRPLAGSRPAPVLVTDPGWRDDRVACEDVCKLRERSTCIYTWYRKLWEGWNKGGSGSAVKVDTRAAGVHEETGVPYSDAATKRVVLVDFLQSGATRRPMRFGITSQAAASGPVVPGRFCTSLRPMGDRRQRRLQWAASGGQPEARVVSDTAELGVDGALAEEEEKVLPVAGEIEIK</sequence>
<dbReference type="EMBL" id="JARJCW010000008">
    <property type="protein sequence ID" value="KAJ7221348.1"/>
    <property type="molecule type" value="Genomic_DNA"/>
</dbReference>
<evidence type="ECO:0000256" key="1">
    <source>
        <dbReference type="SAM" id="MobiDB-lite"/>
    </source>
</evidence>
<comment type="caution">
    <text evidence="2">The sequence shown here is derived from an EMBL/GenBank/DDBJ whole genome shotgun (WGS) entry which is preliminary data.</text>
</comment>
<keyword evidence="3" id="KW-1185">Reference proteome</keyword>
<name>A0AAD6VS99_9AGAR</name>
<reference evidence="2" key="1">
    <citation type="submission" date="2023-03" db="EMBL/GenBank/DDBJ databases">
        <title>Massive genome expansion in bonnet fungi (Mycena s.s.) driven by repeated elements and novel gene families across ecological guilds.</title>
        <authorList>
            <consortium name="Lawrence Berkeley National Laboratory"/>
            <person name="Harder C.B."/>
            <person name="Miyauchi S."/>
            <person name="Viragh M."/>
            <person name="Kuo A."/>
            <person name="Thoen E."/>
            <person name="Andreopoulos B."/>
            <person name="Lu D."/>
            <person name="Skrede I."/>
            <person name="Drula E."/>
            <person name="Henrissat B."/>
            <person name="Morin E."/>
            <person name="Kohler A."/>
            <person name="Barry K."/>
            <person name="LaButti K."/>
            <person name="Morin E."/>
            <person name="Salamov A."/>
            <person name="Lipzen A."/>
            <person name="Mereny Z."/>
            <person name="Hegedus B."/>
            <person name="Baldrian P."/>
            <person name="Stursova M."/>
            <person name="Weitz H."/>
            <person name="Taylor A."/>
            <person name="Grigoriev I.V."/>
            <person name="Nagy L.G."/>
            <person name="Martin F."/>
            <person name="Kauserud H."/>
        </authorList>
    </citation>
    <scope>NUCLEOTIDE SEQUENCE</scope>
    <source>
        <strain evidence="2">9144</strain>
    </source>
</reference>
<organism evidence="2 3">
    <name type="scientific">Mycena pura</name>
    <dbReference type="NCBI Taxonomy" id="153505"/>
    <lineage>
        <taxon>Eukaryota</taxon>
        <taxon>Fungi</taxon>
        <taxon>Dikarya</taxon>
        <taxon>Basidiomycota</taxon>
        <taxon>Agaricomycotina</taxon>
        <taxon>Agaricomycetes</taxon>
        <taxon>Agaricomycetidae</taxon>
        <taxon>Agaricales</taxon>
        <taxon>Marasmiineae</taxon>
        <taxon>Mycenaceae</taxon>
        <taxon>Mycena</taxon>
    </lineage>
</organism>
<dbReference type="AlphaFoldDB" id="A0AAD6VS99"/>
<feature type="region of interest" description="Disordered" evidence="1">
    <location>
        <begin position="1"/>
        <end position="28"/>
    </location>
</feature>